<protein>
    <recommendedName>
        <fullName evidence="2">TMEM131L fifth Ig-like domain-containing protein</fullName>
    </recommendedName>
</protein>
<sequence length="807" mass="87673">MWTENQFIITVFCKLNTSSNPSQKINVHKFYTRNKNNLVVPSSRLQKTRGSFLGKCICMFNKVPQNVIDLPVNKFEIHLKNILMSEVSKPVLHSEGIPYPSLPSKSSKENEPQLLELEVEEAFLSQDIDFETLPRPEELKSFCSSEDCVWSTDAFKITEWRVLTGNVTSAGHLYPQSAPTTPSPAGILPSIFLLDPDAEIELEITFSPAVAVPLVTYLYLRNNFTVVEVFPLAGRGAHPSFELGGRRPGSAAPIVFEVAECPATGAGVRRQLAVRNTGPVPLHLRDWRLAGRPCAARGFRLHPCAPLALAPNETRTLRLTFHPDYTLARVLATLTVRADAARAEFRLRAALPARLLRACAIQNPPPPFDPPLRAAGAALALAALALVLAAAALDAERALRRARHARLPVLPPARAPLDLRAAADVPPPPPPPPRRRRAPRRPPPPDPRAPLAERRAFERWRAEVLRRAEREDEHLSEDGTHSTPPPPAPPASKSPERKSPLPEDDEADVPRPSSDDAGPSGDSSVSSDSSPGDDLEGRDDSEPDARATPVVDSPGEPAESPDAESPPRRPDPRRDPRPRRDPSDQIRRPDRRALDAGEGRPRPAPSRLPGRRDKGGRRRVGERASGPPSCSPPAAVPEVRAPAAVRWGASWSSVVAAGASAGAPLPPIGSDVRRRPEERTDQSLFYFNGEQPPPQPPERFPWRASPPLDRPRYPPPVNDYIGDFDEPNTYGSVWAGGAWAWGGGLGVRPPPGFGAPTAPPAPRAYDPFRSLATIWAPGALDWRTDPTPASALGPGPGAVPEDSRPDD</sequence>
<reference evidence="3" key="2">
    <citation type="submission" date="2022-10" db="EMBL/GenBank/DDBJ databases">
        <authorList>
            <consortium name="ENA_rothamsted_submissions"/>
            <consortium name="culmorum"/>
            <person name="King R."/>
        </authorList>
    </citation>
    <scope>NUCLEOTIDE SEQUENCE</scope>
</reference>
<dbReference type="InterPro" id="IPR039877">
    <property type="entry name" value="TMEM131-like"/>
</dbReference>
<feature type="compositionally biased region" description="Pro residues" evidence="1">
    <location>
        <begin position="483"/>
        <end position="492"/>
    </location>
</feature>
<feature type="compositionally biased region" description="Low complexity" evidence="1">
    <location>
        <begin position="515"/>
        <end position="530"/>
    </location>
</feature>
<dbReference type="Proteomes" id="UP001153714">
    <property type="component" value="Chromosome 1"/>
</dbReference>
<name>A0A9N9N0Y9_9NEOP</name>
<dbReference type="InterPro" id="IPR055437">
    <property type="entry name" value="TMEM131L_Ig_5"/>
</dbReference>
<proteinExistence type="predicted"/>
<feature type="region of interest" description="Disordered" evidence="1">
    <location>
        <begin position="658"/>
        <end position="720"/>
    </location>
</feature>
<dbReference type="EMBL" id="OU893332">
    <property type="protein sequence ID" value="CAG9782348.1"/>
    <property type="molecule type" value="Genomic_DNA"/>
</dbReference>
<evidence type="ECO:0000259" key="2">
    <source>
        <dbReference type="Pfam" id="PF24501"/>
    </source>
</evidence>
<dbReference type="Pfam" id="PF24501">
    <property type="entry name" value="Ig_TMEM131L_5"/>
    <property type="match status" value="1"/>
</dbReference>
<feature type="compositionally biased region" description="Basic and acidic residues" evidence="1">
    <location>
        <begin position="468"/>
        <end position="480"/>
    </location>
</feature>
<dbReference type="GO" id="GO:0016020">
    <property type="term" value="C:membrane"/>
    <property type="evidence" value="ECO:0007669"/>
    <property type="project" value="TreeGrafter"/>
</dbReference>
<feature type="compositionally biased region" description="Basic and acidic residues" evidence="1">
    <location>
        <begin position="565"/>
        <end position="601"/>
    </location>
</feature>
<feature type="region of interest" description="Disordered" evidence="1">
    <location>
        <begin position="468"/>
        <end position="636"/>
    </location>
</feature>
<feature type="region of interest" description="Disordered" evidence="1">
    <location>
        <begin position="780"/>
        <end position="807"/>
    </location>
</feature>
<dbReference type="PANTHER" id="PTHR22050:SF0">
    <property type="entry name" value="TRANSMEMBRANE PROTEIN 131 HOMOLOG"/>
    <property type="match status" value="1"/>
</dbReference>
<dbReference type="PANTHER" id="PTHR22050">
    <property type="entry name" value="RW1 PROTEIN HOMOLOG"/>
    <property type="match status" value="1"/>
</dbReference>
<reference evidence="3" key="1">
    <citation type="submission" date="2021-12" db="EMBL/GenBank/DDBJ databases">
        <authorList>
            <person name="King R."/>
        </authorList>
    </citation>
    <scope>NUCLEOTIDE SEQUENCE</scope>
</reference>
<gene>
    <name evidence="3" type="ORF">DIATSA_LOCUS615</name>
</gene>
<accession>A0A9N9N0Y9</accession>
<evidence type="ECO:0000313" key="3">
    <source>
        <dbReference type="EMBL" id="CAG9782348.1"/>
    </source>
</evidence>
<evidence type="ECO:0000256" key="1">
    <source>
        <dbReference type="SAM" id="MobiDB-lite"/>
    </source>
</evidence>
<dbReference type="OrthoDB" id="168404at2759"/>
<feature type="region of interest" description="Disordered" evidence="1">
    <location>
        <begin position="418"/>
        <end position="455"/>
    </location>
</feature>
<dbReference type="AlphaFoldDB" id="A0A9N9N0Y9"/>
<keyword evidence="4" id="KW-1185">Reference proteome</keyword>
<evidence type="ECO:0000313" key="4">
    <source>
        <dbReference type="Proteomes" id="UP001153714"/>
    </source>
</evidence>
<organism evidence="3 4">
    <name type="scientific">Diatraea saccharalis</name>
    <name type="common">sugarcane borer</name>
    <dbReference type="NCBI Taxonomy" id="40085"/>
    <lineage>
        <taxon>Eukaryota</taxon>
        <taxon>Metazoa</taxon>
        <taxon>Ecdysozoa</taxon>
        <taxon>Arthropoda</taxon>
        <taxon>Hexapoda</taxon>
        <taxon>Insecta</taxon>
        <taxon>Pterygota</taxon>
        <taxon>Neoptera</taxon>
        <taxon>Endopterygota</taxon>
        <taxon>Lepidoptera</taxon>
        <taxon>Glossata</taxon>
        <taxon>Ditrysia</taxon>
        <taxon>Pyraloidea</taxon>
        <taxon>Crambidae</taxon>
        <taxon>Crambinae</taxon>
        <taxon>Diatraea</taxon>
    </lineage>
</organism>
<feature type="domain" description="TMEM131L fifth Ig-like" evidence="2">
    <location>
        <begin position="276"/>
        <end position="338"/>
    </location>
</feature>
<feature type="compositionally biased region" description="Basic and acidic residues" evidence="1">
    <location>
        <begin position="671"/>
        <end position="681"/>
    </location>
</feature>